<proteinExistence type="predicted"/>
<accession>A0A7W8JA97</accession>
<evidence type="ECO:0008006" key="4">
    <source>
        <dbReference type="Google" id="ProtNLM"/>
    </source>
</evidence>
<sequence>MKAATLLPLALATGVVSAGQPIAMAQTTALPAHVSNSFQFVVPTPLSRASALFGPEGERCWAGKHWKPEFVHPQPAEDVQGAVFTVQHGPHKSVWVNTVFDRVGGRMQYVSFIPDALVFTVEVRLSVLAPSSTKVEVTYVRTALDVAANEDVLAMGKQDAESGPEWQRSIEECLAAERKAAKQ</sequence>
<keyword evidence="1" id="KW-0732">Signal</keyword>
<name>A0A7W8JA97_9BACT</name>
<dbReference type="AlphaFoldDB" id="A0A7W8JA97"/>
<protein>
    <recommendedName>
        <fullName evidence="4">SRPBCC family protein</fullName>
    </recommendedName>
</protein>
<feature type="signal peptide" evidence="1">
    <location>
        <begin position="1"/>
        <end position="18"/>
    </location>
</feature>
<evidence type="ECO:0000313" key="3">
    <source>
        <dbReference type="Proteomes" id="UP000569092"/>
    </source>
</evidence>
<comment type="caution">
    <text evidence="2">The sequence shown here is derived from an EMBL/GenBank/DDBJ whole genome shotgun (WGS) entry which is preliminary data.</text>
</comment>
<dbReference type="Proteomes" id="UP000569092">
    <property type="component" value="Unassembled WGS sequence"/>
</dbReference>
<evidence type="ECO:0000313" key="2">
    <source>
        <dbReference type="EMBL" id="MBB5345577.1"/>
    </source>
</evidence>
<dbReference type="EMBL" id="JACHDZ010000006">
    <property type="protein sequence ID" value="MBB5345577.1"/>
    <property type="molecule type" value="Genomic_DNA"/>
</dbReference>
<gene>
    <name evidence="2" type="ORF">HDF10_003571</name>
</gene>
<reference evidence="2 3" key="1">
    <citation type="submission" date="2020-08" db="EMBL/GenBank/DDBJ databases">
        <title>Genomic Encyclopedia of Type Strains, Phase IV (KMG-V): Genome sequencing to study the core and pangenomes of soil and plant-associated prokaryotes.</title>
        <authorList>
            <person name="Whitman W."/>
        </authorList>
    </citation>
    <scope>NUCLEOTIDE SEQUENCE [LARGE SCALE GENOMIC DNA]</scope>
    <source>
        <strain evidence="2 3">M8US30</strain>
    </source>
</reference>
<evidence type="ECO:0000256" key="1">
    <source>
        <dbReference type="SAM" id="SignalP"/>
    </source>
</evidence>
<organism evidence="2 3">
    <name type="scientific">Tunturiibacter lichenicola</name>
    <dbReference type="NCBI Taxonomy" id="2051959"/>
    <lineage>
        <taxon>Bacteria</taxon>
        <taxon>Pseudomonadati</taxon>
        <taxon>Acidobacteriota</taxon>
        <taxon>Terriglobia</taxon>
        <taxon>Terriglobales</taxon>
        <taxon>Acidobacteriaceae</taxon>
        <taxon>Tunturiibacter</taxon>
    </lineage>
</organism>
<feature type="chain" id="PRO_5031382492" description="SRPBCC family protein" evidence="1">
    <location>
        <begin position="19"/>
        <end position="183"/>
    </location>
</feature>